<protein>
    <submittedName>
        <fullName evidence="1">Uncharacterized protein</fullName>
    </submittedName>
</protein>
<dbReference type="OMA" id="RECHIIC"/>
<proteinExistence type="predicted"/>
<sequence>MTLIVQVSRLSLVAATRDSRPVCLTEGCGGRREYCDGIIGECRSARNDTDCYNATIARFQDGCDDGYECLDDLCRVSAAPVDGRTCRLICAAGSFCENNSNKCRNPKNKRECFNLATGFYVDGCEDGYYCSFNKCVDISLEDSIAQDAS</sequence>
<dbReference type="Proteomes" id="UP000054928">
    <property type="component" value="Unassembled WGS sequence"/>
</dbReference>
<dbReference type="RefSeq" id="XP_024577639.1">
    <property type="nucleotide sequence ID" value="XM_024727020.1"/>
</dbReference>
<dbReference type="EMBL" id="CCYD01000553">
    <property type="protein sequence ID" value="CEG41270.1"/>
    <property type="molecule type" value="Genomic_DNA"/>
</dbReference>
<evidence type="ECO:0000313" key="2">
    <source>
        <dbReference type="Proteomes" id="UP000054928"/>
    </source>
</evidence>
<dbReference type="GeneID" id="36406683"/>
<dbReference type="AlphaFoldDB" id="A0A0P1AIX9"/>
<name>A0A0P1AIX9_PLAHL</name>
<accession>A0A0P1AIX9</accession>
<keyword evidence="2" id="KW-1185">Reference proteome</keyword>
<reference evidence="2" key="1">
    <citation type="submission" date="2014-09" db="EMBL/GenBank/DDBJ databases">
        <authorList>
            <person name="Sharma Rahul"/>
            <person name="Thines Marco"/>
        </authorList>
    </citation>
    <scope>NUCLEOTIDE SEQUENCE [LARGE SCALE GENOMIC DNA]</scope>
</reference>
<evidence type="ECO:0000313" key="1">
    <source>
        <dbReference type="EMBL" id="CEG41270.1"/>
    </source>
</evidence>
<organism evidence="1 2">
    <name type="scientific">Plasmopara halstedii</name>
    <name type="common">Downy mildew of sunflower</name>
    <dbReference type="NCBI Taxonomy" id="4781"/>
    <lineage>
        <taxon>Eukaryota</taxon>
        <taxon>Sar</taxon>
        <taxon>Stramenopiles</taxon>
        <taxon>Oomycota</taxon>
        <taxon>Peronosporomycetes</taxon>
        <taxon>Peronosporales</taxon>
        <taxon>Peronosporaceae</taxon>
        <taxon>Plasmopara</taxon>
    </lineage>
</organism>
<dbReference type="OrthoDB" id="161481at2759"/>